<accession>E6QRR7</accession>
<sequence length="109" mass="12646">MNALIKQLTQFSAAEEFLDYFDIPFDETVVNVNRLHILKRFYQYLRQEKGLGELDDTAMFGQYRKALLRAYEDFVHSNAAQEKVFKVFQDAEAKSFTLDKLKSTLPAVG</sequence>
<proteinExistence type="inferred from homology"/>
<dbReference type="NCBIfam" id="NF002009">
    <property type="entry name" value="PRK00810.1"/>
    <property type="match status" value="1"/>
</dbReference>
<protein>
    <submittedName>
        <fullName evidence="1">Nitrogenase-stabilizing/protective protein nifW</fullName>
    </submittedName>
</protein>
<name>E6QRR7_9ZZZZ</name>
<dbReference type="GO" id="GO:0009399">
    <property type="term" value="P:nitrogen fixation"/>
    <property type="evidence" value="ECO:0007669"/>
    <property type="project" value="InterPro"/>
</dbReference>
<dbReference type="EMBL" id="CABR01000057">
    <property type="protein sequence ID" value="CBI09939.1"/>
    <property type="molecule type" value="Genomic_DNA"/>
</dbReference>
<comment type="caution">
    <text evidence="1">The sequence shown here is derived from an EMBL/GenBank/DDBJ whole genome shotgun (WGS) entry which is preliminary data.</text>
</comment>
<dbReference type="AlphaFoldDB" id="E6QRR7"/>
<gene>
    <name evidence="1" type="primary">nifW</name>
    <name evidence="1" type="ORF">CARN7_0689</name>
</gene>
<dbReference type="HAMAP" id="MF_00529">
    <property type="entry name" value="NifW"/>
    <property type="match status" value="1"/>
</dbReference>
<dbReference type="PIRSF" id="PIRSF005790">
    <property type="entry name" value="NifW"/>
    <property type="match status" value="1"/>
</dbReference>
<dbReference type="Pfam" id="PF03206">
    <property type="entry name" value="NifW"/>
    <property type="match status" value="1"/>
</dbReference>
<reference evidence="1" key="1">
    <citation type="submission" date="2009-10" db="EMBL/GenBank/DDBJ databases">
        <title>Diversity of trophic interactions inside an arsenic-rich microbial ecosystem.</title>
        <authorList>
            <person name="Bertin P.N."/>
            <person name="Heinrich-Salmeron A."/>
            <person name="Pelletier E."/>
            <person name="Goulhen-Chollet F."/>
            <person name="Arsene-Ploetze F."/>
            <person name="Gallien S."/>
            <person name="Calteau A."/>
            <person name="Vallenet D."/>
            <person name="Casiot C."/>
            <person name="Chane-Woon-Ming B."/>
            <person name="Giloteaux L."/>
            <person name="Barakat M."/>
            <person name="Bonnefoy V."/>
            <person name="Bruneel O."/>
            <person name="Chandler M."/>
            <person name="Cleiss J."/>
            <person name="Duran R."/>
            <person name="Elbaz-Poulichet F."/>
            <person name="Fonknechten N."/>
            <person name="Lauga B."/>
            <person name="Mornico D."/>
            <person name="Ortet P."/>
            <person name="Schaeffer C."/>
            <person name="Siguier P."/>
            <person name="Alexander Thil Smith A."/>
            <person name="Van Dorsselaer A."/>
            <person name="Weissenbach J."/>
            <person name="Medigue C."/>
            <person name="Le Paslier D."/>
        </authorList>
    </citation>
    <scope>NUCLEOTIDE SEQUENCE</scope>
</reference>
<evidence type="ECO:0000313" key="1">
    <source>
        <dbReference type="EMBL" id="CBI09939.1"/>
    </source>
</evidence>
<organism evidence="1">
    <name type="scientific">mine drainage metagenome</name>
    <dbReference type="NCBI Taxonomy" id="410659"/>
    <lineage>
        <taxon>unclassified sequences</taxon>
        <taxon>metagenomes</taxon>
        <taxon>ecological metagenomes</taxon>
    </lineage>
</organism>
<dbReference type="InterPro" id="IPR004893">
    <property type="entry name" value="NifW"/>
</dbReference>